<dbReference type="PANTHER" id="PTHR42760">
    <property type="entry name" value="SHORT-CHAIN DEHYDROGENASES/REDUCTASES FAMILY MEMBER"/>
    <property type="match status" value="1"/>
</dbReference>
<sequence>MTSSPSSSSRTVVVTGAGSGIGRAIATTLADRGWRVVVTDVNAAGAAETVAALAGGAERGHESAHLDVTDGAAATVLADDVADRLGLQAWVNNAGISAMERFVDVSPEQYQRTLDINLKGVFLCGQAAARTMIRTGTQGSIVNTASMAAKQGRVPFLSDYVASKFGVLGLTQAMAFELAANQITVNCVCPGFVATPMQSRELEWEARLTGSTPEGVQKSWIDATPLARLQTPDDVARAVAFLVSDDARFITGEALSVNGGAYMD</sequence>
<dbReference type="PRINTS" id="PR00080">
    <property type="entry name" value="SDRFAMILY"/>
</dbReference>
<reference evidence="3 4" key="1">
    <citation type="journal article" date="2022" name="BMC Genomics">
        <title>Comparative genome analysis of mycobacteria focusing on tRNA and non-coding RNA.</title>
        <authorList>
            <person name="Behra P.R.K."/>
            <person name="Pettersson B.M.F."/>
            <person name="Ramesh M."/>
            <person name="Das S."/>
            <person name="Dasgupta S."/>
            <person name="Kirsebom L.A."/>
        </authorList>
    </citation>
    <scope>NUCLEOTIDE SEQUENCE [LARGE SCALE GENOMIC DNA]</scope>
    <source>
        <strain evidence="3 4">DSM 44078</strain>
    </source>
</reference>
<comment type="caution">
    <text evidence="3">The sequence shown here is derived from an EMBL/GenBank/DDBJ whole genome shotgun (WGS) entry which is preliminary data.</text>
</comment>
<keyword evidence="4" id="KW-1185">Reference proteome</keyword>
<dbReference type="SUPFAM" id="SSF51735">
    <property type="entry name" value="NAD(P)-binding Rossmann-fold domains"/>
    <property type="match status" value="1"/>
</dbReference>
<name>A0ABT3CBR1_9MYCO</name>
<dbReference type="PRINTS" id="PR00081">
    <property type="entry name" value="GDHRDH"/>
</dbReference>
<comment type="similarity">
    <text evidence="1">Belongs to the short-chain dehydrogenases/reductases (SDR) family.</text>
</comment>
<proteinExistence type="inferred from homology"/>
<evidence type="ECO:0000313" key="3">
    <source>
        <dbReference type="EMBL" id="MCV7226857.1"/>
    </source>
</evidence>
<dbReference type="InterPro" id="IPR002347">
    <property type="entry name" value="SDR_fam"/>
</dbReference>
<protein>
    <submittedName>
        <fullName evidence="3">SDR family oxidoreductase</fullName>
    </submittedName>
</protein>
<dbReference type="RefSeq" id="WP_264067736.1">
    <property type="nucleotide sequence ID" value="NZ_JACKTY010000028.1"/>
</dbReference>
<organism evidence="3 4">
    <name type="scientific">Mycolicibacterium komossense</name>
    <dbReference type="NCBI Taxonomy" id="1779"/>
    <lineage>
        <taxon>Bacteria</taxon>
        <taxon>Bacillati</taxon>
        <taxon>Actinomycetota</taxon>
        <taxon>Actinomycetes</taxon>
        <taxon>Mycobacteriales</taxon>
        <taxon>Mycobacteriaceae</taxon>
        <taxon>Mycolicibacterium</taxon>
    </lineage>
</organism>
<dbReference type="InterPro" id="IPR036291">
    <property type="entry name" value="NAD(P)-bd_dom_sf"/>
</dbReference>
<evidence type="ECO:0000313" key="4">
    <source>
        <dbReference type="Proteomes" id="UP001526201"/>
    </source>
</evidence>
<dbReference type="Proteomes" id="UP001526201">
    <property type="component" value="Unassembled WGS sequence"/>
</dbReference>
<dbReference type="PANTHER" id="PTHR42760:SF133">
    <property type="entry name" value="3-OXOACYL-[ACYL-CARRIER-PROTEIN] REDUCTASE"/>
    <property type="match status" value="1"/>
</dbReference>
<keyword evidence="2" id="KW-0560">Oxidoreductase</keyword>
<evidence type="ECO:0000256" key="2">
    <source>
        <dbReference type="ARBA" id="ARBA00023002"/>
    </source>
</evidence>
<dbReference type="Gene3D" id="3.40.50.720">
    <property type="entry name" value="NAD(P)-binding Rossmann-like Domain"/>
    <property type="match status" value="1"/>
</dbReference>
<evidence type="ECO:0000256" key="1">
    <source>
        <dbReference type="ARBA" id="ARBA00006484"/>
    </source>
</evidence>
<dbReference type="EMBL" id="JACKTY010000028">
    <property type="protein sequence ID" value="MCV7226857.1"/>
    <property type="molecule type" value="Genomic_DNA"/>
</dbReference>
<gene>
    <name evidence="3" type="ORF">H7J73_12545</name>
</gene>
<accession>A0ABT3CBR1</accession>
<dbReference type="Pfam" id="PF13561">
    <property type="entry name" value="adh_short_C2"/>
    <property type="match status" value="1"/>
</dbReference>